<dbReference type="EMBL" id="VTUZ01000057">
    <property type="protein sequence ID" value="KAA0998530.1"/>
    <property type="molecule type" value="Genomic_DNA"/>
</dbReference>
<evidence type="ECO:0000313" key="1">
    <source>
        <dbReference type="EMBL" id="KAA0998530.1"/>
    </source>
</evidence>
<organism evidence="1 2">
    <name type="scientific">Paraburkholderia panacisoli</name>
    <dbReference type="NCBI Taxonomy" id="2603818"/>
    <lineage>
        <taxon>Bacteria</taxon>
        <taxon>Pseudomonadati</taxon>
        <taxon>Pseudomonadota</taxon>
        <taxon>Betaproteobacteria</taxon>
        <taxon>Burkholderiales</taxon>
        <taxon>Burkholderiaceae</taxon>
        <taxon>Paraburkholderia</taxon>
    </lineage>
</organism>
<keyword evidence="2" id="KW-1185">Reference proteome</keyword>
<dbReference type="RefSeq" id="WP_149675939.1">
    <property type="nucleotide sequence ID" value="NZ_VTUZ01000057.1"/>
</dbReference>
<gene>
    <name evidence="1" type="ORF">FVF58_44430</name>
</gene>
<accession>A0A5B0G941</accession>
<dbReference type="AlphaFoldDB" id="A0A5B0G941"/>
<evidence type="ECO:0000313" key="2">
    <source>
        <dbReference type="Proteomes" id="UP000325273"/>
    </source>
</evidence>
<name>A0A5B0G941_9BURK</name>
<dbReference type="Proteomes" id="UP000325273">
    <property type="component" value="Unassembled WGS sequence"/>
</dbReference>
<reference evidence="1 2" key="1">
    <citation type="submission" date="2019-08" db="EMBL/GenBank/DDBJ databases">
        <title>Paraburkholderia sp. DCY113.</title>
        <authorList>
            <person name="Kang J."/>
        </authorList>
    </citation>
    <scope>NUCLEOTIDE SEQUENCE [LARGE SCALE GENOMIC DNA]</scope>
    <source>
        <strain evidence="1 2">DCY113</strain>
    </source>
</reference>
<proteinExistence type="predicted"/>
<comment type="caution">
    <text evidence="1">The sequence shown here is derived from an EMBL/GenBank/DDBJ whole genome shotgun (WGS) entry which is preliminary data.</text>
</comment>
<protein>
    <submittedName>
        <fullName evidence="1">Uncharacterized protein</fullName>
    </submittedName>
</protein>
<sequence>MDPLQNSLTLSYKQSCDKSSLPAEPRTETRVRITDFLPLSFPSFFDAKADAADADMTKMIGKQWTDVTTEGNGAYFSWNQSAGGIRRPGTGGFTSVTKMRSALLYMTKLDRYLKLSVPSGGRTFDRGNMPKTT</sequence>